<comment type="caution">
    <text evidence="1">The sequence shown here is derived from an EMBL/GenBank/DDBJ whole genome shotgun (WGS) entry which is preliminary data.</text>
</comment>
<dbReference type="HOGENOM" id="CLU_2715436_0_0_11"/>
<protein>
    <recommendedName>
        <fullName evidence="3">Methyl-accepting transducer domain-containing protein</fullName>
    </recommendedName>
</protein>
<evidence type="ECO:0000313" key="2">
    <source>
        <dbReference type="Proteomes" id="UP000004830"/>
    </source>
</evidence>
<dbReference type="STRING" id="742742.HMPREF9452_00369"/>
<sequence>MNIVINASDDASVEVYVDSTERCGADVEGAVAELGAAVSTNTDAIAELGALASDTQTAAAELGVAVSDLTNC</sequence>
<accession>G1WGA6</accession>
<reference evidence="1 2" key="1">
    <citation type="submission" date="2011-06" db="EMBL/GenBank/DDBJ databases">
        <title>The Genome Sequence of Collinsella tanakaei YIT 12063.</title>
        <authorList>
            <consortium name="The Broad Institute Genome Sequencing Platform"/>
            <person name="Earl A."/>
            <person name="Ward D."/>
            <person name="Feldgarden M."/>
            <person name="Gevers D."/>
            <person name="Morotomi M."/>
            <person name="Young S.K."/>
            <person name="Zeng Q."/>
            <person name="Gargeya S."/>
            <person name="Fitzgerald M."/>
            <person name="Haas B."/>
            <person name="Abouelleil A."/>
            <person name="Alvarado L."/>
            <person name="Arachchi H.M."/>
            <person name="Berlin A."/>
            <person name="Brown A."/>
            <person name="Chapman S.B."/>
            <person name="Chen Z."/>
            <person name="Dunbar C."/>
            <person name="Freedman E."/>
            <person name="Gearin G."/>
            <person name="Gellesch M."/>
            <person name="Goldberg J."/>
            <person name="Griggs A."/>
            <person name="Gujja S."/>
            <person name="Heiman D."/>
            <person name="Howarth C."/>
            <person name="Larson L."/>
            <person name="Lui A."/>
            <person name="MacDonald P.J.P."/>
            <person name="Mehta T."/>
            <person name="Montmayeur A."/>
            <person name="Murphy C."/>
            <person name="Neiman D."/>
            <person name="Pearson M."/>
            <person name="Priest M."/>
            <person name="Roberts A."/>
            <person name="Saif S."/>
            <person name="Shea T."/>
            <person name="Shenoy N."/>
            <person name="Sisk P."/>
            <person name="Stolte C."/>
            <person name="Sykes S."/>
            <person name="Wortman J."/>
            <person name="Nusbaum C."/>
            <person name="Birren B."/>
        </authorList>
    </citation>
    <scope>NUCLEOTIDE SEQUENCE [LARGE SCALE GENOMIC DNA]</scope>
    <source>
        <strain evidence="1 2">YIT 12063</strain>
    </source>
</reference>
<keyword evidence="2" id="KW-1185">Reference proteome</keyword>
<dbReference type="GeneID" id="62758159"/>
<evidence type="ECO:0008006" key="3">
    <source>
        <dbReference type="Google" id="ProtNLM"/>
    </source>
</evidence>
<dbReference type="PATRIC" id="fig|742742.3.peg.357"/>
<proteinExistence type="predicted"/>
<dbReference type="EMBL" id="ADLS01000006">
    <property type="protein sequence ID" value="EGX67357.1"/>
    <property type="molecule type" value="Genomic_DNA"/>
</dbReference>
<dbReference type="RefSeq" id="WP_009140405.1">
    <property type="nucleotide sequence ID" value="NZ_JH126467.1"/>
</dbReference>
<evidence type="ECO:0000313" key="1">
    <source>
        <dbReference type="EMBL" id="EGX67357.1"/>
    </source>
</evidence>
<dbReference type="AlphaFoldDB" id="G1WGA6"/>
<gene>
    <name evidence="1" type="ORF">HMPREF9452_00369</name>
</gene>
<organism evidence="1 2">
    <name type="scientific">Collinsella tanakaei YIT 12063</name>
    <dbReference type="NCBI Taxonomy" id="742742"/>
    <lineage>
        <taxon>Bacteria</taxon>
        <taxon>Bacillati</taxon>
        <taxon>Actinomycetota</taxon>
        <taxon>Coriobacteriia</taxon>
        <taxon>Coriobacteriales</taxon>
        <taxon>Coriobacteriaceae</taxon>
        <taxon>Collinsella</taxon>
    </lineage>
</organism>
<name>G1WGA6_9ACTN</name>
<dbReference type="Proteomes" id="UP000004830">
    <property type="component" value="Unassembled WGS sequence"/>
</dbReference>